<evidence type="ECO:0000256" key="1">
    <source>
        <dbReference type="ARBA" id="ARBA00004906"/>
    </source>
</evidence>
<dbReference type="NCBIfam" id="TIGR03804">
    <property type="entry name" value="para_beta_helix"/>
    <property type="match status" value="4"/>
</dbReference>
<comment type="pathway">
    <text evidence="1">Protein modification; protein ubiquitination.</text>
</comment>
<accession>A0A382TB16</accession>
<proteinExistence type="predicted"/>
<dbReference type="SUPFAM" id="SSF51126">
    <property type="entry name" value="Pectin lyase-like"/>
    <property type="match status" value="2"/>
</dbReference>
<reference evidence="5" key="1">
    <citation type="submission" date="2018-05" db="EMBL/GenBank/DDBJ databases">
        <authorList>
            <person name="Lanie J.A."/>
            <person name="Ng W.-L."/>
            <person name="Kazmierczak K.M."/>
            <person name="Andrzejewski T.M."/>
            <person name="Davidsen T.M."/>
            <person name="Wayne K.J."/>
            <person name="Tettelin H."/>
            <person name="Glass J.I."/>
            <person name="Rusch D."/>
            <person name="Podicherti R."/>
            <person name="Tsui H.-C.T."/>
            <person name="Winkler M.E."/>
        </authorList>
    </citation>
    <scope>NUCLEOTIDE SEQUENCE</scope>
</reference>
<keyword evidence="3" id="KW-0833">Ubl conjugation pathway</keyword>
<dbReference type="SMART" id="SM00710">
    <property type="entry name" value="PbH1"/>
    <property type="match status" value="9"/>
</dbReference>
<name>A0A382TB16_9ZZZZ</name>
<dbReference type="InterPro" id="IPR051550">
    <property type="entry name" value="SCF-Subunits/Alg-Epimerases"/>
</dbReference>
<dbReference type="InterPro" id="IPR022441">
    <property type="entry name" value="Para_beta_helix_rpt-2"/>
</dbReference>
<feature type="non-terminal residue" evidence="5">
    <location>
        <position position="1"/>
    </location>
</feature>
<protein>
    <recommendedName>
        <fullName evidence="4">Right handed beta helix domain-containing protein</fullName>
    </recommendedName>
</protein>
<sequence length="303" mass="32948">ANNNVSYFSTGDFNELSSSVIVDSNFGVIIEGDNNVVSQNTFTDNSYGIYFTNASEDSRADNNEFTDGIITAITLNGTEETTIRDNYIHNNSGYGIKVTDDASDNIIYNNDLEYNSEYSVHVVGSGNNSIHNNTFKSNDDGAAKFESSYYNIFRDNTLNANDAYFLIEGGGQNSILYNTFTEEGILLQNSNNQILTGNTIIDAPDNGIRIFKSSSNNYLSDNSISGSDDEDIYVGGSGSQINNRGFNNTFSSIKVQGNGEFIVLDYIGLRTVNSGGNMSGNDVKATFGSEVLYASDHFDGNDP</sequence>
<organism evidence="5">
    <name type="scientific">marine metagenome</name>
    <dbReference type="NCBI Taxonomy" id="408172"/>
    <lineage>
        <taxon>unclassified sequences</taxon>
        <taxon>metagenomes</taxon>
        <taxon>ecological metagenomes</taxon>
    </lineage>
</organism>
<dbReference type="AlphaFoldDB" id="A0A382TB16"/>
<dbReference type="PANTHER" id="PTHR22990">
    <property type="entry name" value="F-BOX ONLY PROTEIN"/>
    <property type="match status" value="1"/>
</dbReference>
<dbReference type="InterPro" id="IPR011050">
    <property type="entry name" value="Pectin_lyase_fold/virulence"/>
</dbReference>
<dbReference type="InterPro" id="IPR012334">
    <property type="entry name" value="Pectin_lyas_fold"/>
</dbReference>
<dbReference type="EMBL" id="UINC01135227">
    <property type="protein sequence ID" value="SVD19246.1"/>
    <property type="molecule type" value="Genomic_DNA"/>
</dbReference>
<keyword evidence="2" id="KW-0677">Repeat</keyword>
<dbReference type="Pfam" id="PF13229">
    <property type="entry name" value="Beta_helix"/>
    <property type="match status" value="1"/>
</dbReference>
<evidence type="ECO:0000256" key="2">
    <source>
        <dbReference type="ARBA" id="ARBA00022737"/>
    </source>
</evidence>
<gene>
    <name evidence="5" type="ORF">METZ01_LOCUS372100</name>
</gene>
<dbReference type="Gene3D" id="2.160.20.10">
    <property type="entry name" value="Single-stranded right-handed beta-helix, Pectin lyase-like"/>
    <property type="match status" value="2"/>
</dbReference>
<dbReference type="InterPro" id="IPR006626">
    <property type="entry name" value="PbH1"/>
</dbReference>
<feature type="domain" description="Right handed beta helix" evidence="4">
    <location>
        <begin position="27"/>
        <end position="180"/>
    </location>
</feature>
<evidence type="ECO:0000256" key="3">
    <source>
        <dbReference type="ARBA" id="ARBA00022786"/>
    </source>
</evidence>
<feature type="non-terminal residue" evidence="5">
    <location>
        <position position="303"/>
    </location>
</feature>
<evidence type="ECO:0000259" key="4">
    <source>
        <dbReference type="Pfam" id="PF13229"/>
    </source>
</evidence>
<evidence type="ECO:0000313" key="5">
    <source>
        <dbReference type="EMBL" id="SVD19246.1"/>
    </source>
</evidence>
<dbReference type="InterPro" id="IPR039448">
    <property type="entry name" value="Beta_helix"/>
</dbReference>
<dbReference type="PANTHER" id="PTHR22990:SF15">
    <property type="entry name" value="F-BOX ONLY PROTEIN 10"/>
    <property type="match status" value="1"/>
</dbReference>